<organism evidence="18 19">
    <name type="scientific">Jeotgalibaca arthritidis</name>
    <dbReference type="NCBI Taxonomy" id="1868794"/>
    <lineage>
        <taxon>Bacteria</taxon>
        <taxon>Bacillati</taxon>
        <taxon>Bacillota</taxon>
        <taxon>Bacilli</taxon>
        <taxon>Lactobacillales</taxon>
        <taxon>Carnobacteriaceae</taxon>
        <taxon>Jeotgalibaca</taxon>
    </lineage>
</organism>
<dbReference type="FunFam" id="1.10.287.610:FF:000002">
    <property type="entry name" value="DNA ligase"/>
    <property type="match status" value="1"/>
</dbReference>
<dbReference type="Proteomes" id="UP000501451">
    <property type="component" value="Chromosome"/>
</dbReference>
<gene>
    <name evidence="15 18" type="primary">ligA</name>
    <name evidence="18" type="ORF">G7057_07320</name>
</gene>
<feature type="binding site" evidence="15">
    <location>
        <position position="407"/>
    </location>
    <ligand>
        <name>Zn(2+)</name>
        <dbReference type="ChEBI" id="CHEBI:29105"/>
    </ligand>
</feature>
<dbReference type="SUPFAM" id="SSF56091">
    <property type="entry name" value="DNA ligase/mRNA capping enzyme, catalytic domain"/>
    <property type="match status" value="1"/>
</dbReference>
<dbReference type="SUPFAM" id="SSF52113">
    <property type="entry name" value="BRCT domain"/>
    <property type="match status" value="1"/>
</dbReference>
<feature type="binding site" evidence="15">
    <location>
        <position position="410"/>
    </location>
    <ligand>
        <name>Zn(2+)</name>
        <dbReference type="ChEBI" id="CHEBI:29105"/>
    </ligand>
</feature>
<comment type="similarity">
    <text evidence="14 15">Belongs to the NAD-dependent DNA ligase family. LigA subfamily.</text>
</comment>
<dbReference type="EC" id="6.5.1.2" evidence="2 15"/>
<dbReference type="GO" id="GO:0005829">
    <property type="term" value="C:cytosol"/>
    <property type="evidence" value="ECO:0007669"/>
    <property type="project" value="TreeGrafter"/>
</dbReference>
<evidence type="ECO:0000256" key="5">
    <source>
        <dbReference type="ARBA" id="ARBA00022705"/>
    </source>
</evidence>
<dbReference type="Gene3D" id="3.30.470.30">
    <property type="entry name" value="DNA ligase/mRNA capping enzyme"/>
    <property type="match status" value="1"/>
</dbReference>
<keyword evidence="19" id="KW-1185">Reference proteome</keyword>
<feature type="binding site" evidence="15">
    <location>
        <begin position="37"/>
        <end position="41"/>
    </location>
    <ligand>
        <name>NAD(+)</name>
        <dbReference type="ChEBI" id="CHEBI:57540"/>
    </ligand>
</feature>
<keyword evidence="12 15" id="KW-0464">Manganese</keyword>
<dbReference type="EMBL" id="CP049740">
    <property type="protein sequence ID" value="QII83159.1"/>
    <property type="molecule type" value="Genomic_DNA"/>
</dbReference>
<dbReference type="InterPro" id="IPR012340">
    <property type="entry name" value="NA-bd_OB-fold"/>
</dbReference>
<dbReference type="GO" id="GO:0006281">
    <property type="term" value="P:DNA repair"/>
    <property type="evidence" value="ECO:0007669"/>
    <property type="project" value="UniProtKB-KW"/>
</dbReference>
<evidence type="ECO:0000256" key="7">
    <source>
        <dbReference type="ARBA" id="ARBA00022763"/>
    </source>
</evidence>
<dbReference type="PROSITE" id="PS01055">
    <property type="entry name" value="DNA_LIGASE_N1"/>
    <property type="match status" value="1"/>
</dbReference>
<name>A0A6G7KD16_9LACT</name>
<evidence type="ECO:0000256" key="3">
    <source>
        <dbReference type="ARBA" id="ARBA00013308"/>
    </source>
</evidence>
<feature type="binding site" evidence="15">
    <location>
        <begin position="86"/>
        <end position="87"/>
    </location>
    <ligand>
        <name>NAD(+)</name>
        <dbReference type="ChEBI" id="CHEBI:57540"/>
    </ligand>
</feature>
<dbReference type="InterPro" id="IPR013839">
    <property type="entry name" value="DNAligase_adenylation"/>
</dbReference>
<dbReference type="Pfam" id="PF12826">
    <property type="entry name" value="HHH_2"/>
    <property type="match status" value="1"/>
</dbReference>
<dbReference type="InterPro" id="IPR001357">
    <property type="entry name" value="BRCT_dom"/>
</dbReference>
<dbReference type="GO" id="GO:0046872">
    <property type="term" value="F:metal ion binding"/>
    <property type="evidence" value="ECO:0007669"/>
    <property type="project" value="UniProtKB-KW"/>
</dbReference>
<dbReference type="Pfam" id="PF22745">
    <property type="entry name" value="Nlig-Ia"/>
    <property type="match status" value="1"/>
</dbReference>
<keyword evidence="8 15" id="KW-0862">Zinc</keyword>
<evidence type="ECO:0000256" key="16">
    <source>
        <dbReference type="RuleBase" id="RU000618"/>
    </source>
</evidence>
<dbReference type="PROSITE" id="PS01056">
    <property type="entry name" value="DNA_LIGASE_N2"/>
    <property type="match status" value="1"/>
</dbReference>
<feature type="binding site" evidence="15">
    <location>
        <position position="313"/>
    </location>
    <ligand>
        <name>NAD(+)</name>
        <dbReference type="ChEBI" id="CHEBI:57540"/>
    </ligand>
</feature>
<dbReference type="KEGG" id="jar:G7057_07320"/>
<evidence type="ECO:0000256" key="11">
    <source>
        <dbReference type="ARBA" id="ARBA00023204"/>
    </source>
</evidence>
<evidence type="ECO:0000256" key="2">
    <source>
        <dbReference type="ARBA" id="ARBA00012722"/>
    </source>
</evidence>
<comment type="function">
    <text evidence="1 15">DNA ligase that catalyzes the formation of phosphodiester linkages between 5'-phosphoryl and 3'-hydroxyl groups in double-stranded DNA using NAD as a coenzyme and as the energy source for the reaction. It is essential for DNA replication and repair of damaged DNA.</text>
</comment>
<feature type="domain" description="BRCT" evidence="17">
    <location>
        <begin position="594"/>
        <end position="679"/>
    </location>
</feature>
<evidence type="ECO:0000313" key="18">
    <source>
        <dbReference type="EMBL" id="QII83159.1"/>
    </source>
</evidence>
<feature type="binding site" evidence="15">
    <location>
        <position position="289"/>
    </location>
    <ligand>
        <name>NAD(+)</name>
        <dbReference type="ChEBI" id="CHEBI:57540"/>
    </ligand>
</feature>
<dbReference type="Pfam" id="PF03120">
    <property type="entry name" value="OB_DNA_ligase"/>
    <property type="match status" value="1"/>
</dbReference>
<dbReference type="PANTHER" id="PTHR23389:SF9">
    <property type="entry name" value="DNA LIGASE"/>
    <property type="match status" value="1"/>
</dbReference>
<keyword evidence="5 15" id="KW-0235">DNA replication</keyword>
<dbReference type="FunFam" id="2.40.50.140:FF:000012">
    <property type="entry name" value="DNA ligase"/>
    <property type="match status" value="1"/>
</dbReference>
<keyword evidence="10 15" id="KW-0520">NAD</keyword>
<dbReference type="HAMAP" id="MF_01588">
    <property type="entry name" value="DNA_ligase_A"/>
    <property type="match status" value="1"/>
</dbReference>
<dbReference type="InterPro" id="IPR013840">
    <property type="entry name" value="DNAligase_N"/>
</dbReference>
<keyword evidence="11 15" id="KW-0234">DNA repair</keyword>
<dbReference type="AlphaFoldDB" id="A0A6G7KD16"/>
<keyword evidence="9 15" id="KW-0460">Magnesium</keyword>
<evidence type="ECO:0000256" key="4">
    <source>
        <dbReference type="ARBA" id="ARBA00022598"/>
    </source>
</evidence>
<sequence length="679" mass="75799">MKKLTLIEAEKRVAELRQSLQTYSHAYYVLDQPLISDAEYDKLYHELVAIETDYPELITKESPTQRVGGQILPGFEKVSHDVPMLSLGNAFNKEDLLAFDQRVKKLTDQPIRYICELKIDGLAVSLRYENGVFERGATRGDGVIGEDITQNLRTVKAIPLRLNKPYSFEVRGECYMPKASFAKLNEERDEKGQDIFANPRNAAAGSLRQLDSRVTARRNLSIFLYGAADFAELAVESQSHLLKELAELGLRTNPQHQVYESMEDVWTFIEEMTTKRLDLSYDIDGIVIKVDQFTAQEEIGYTVKAPRWAIAYKFPAEEKETLLRDIEWTVGRTGVVTPTAVMDPVFIAGSTVQRASLHNVDLLKEKDVRLGDTVVIHKAGDIIPEILHVVLDKRPEDSVPYPIPERCPDCDSQLAHLEEEVALRCLNPKCPAQMKEGLSHFVSRNAMDISGLGVRVVSQMYEKGLVKDLADLYTLTMEQLLTLDKVKEKSATNILTAIAESKSNSVERLIFGLGIRNVGSKAARMLAEAFDSIDNLMTATKEEIAAIEGFGDIIAESVVAFFSLEEVHDLIESFRSNGVNLTFKGRRPTATISEEASVWAGKTVVLTGKLTRYNRQEATEMIESLGGKVTGSVSKKTDILVAGEDAGSKLTKAQSLDVAVWTEEEMLQHLERSETSENE</sequence>
<dbReference type="Gene3D" id="2.40.50.140">
    <property type="entry name" value="Nucleic acid-binding proteins"/>
    <property type="match status" value="1"/>
</dbReference>
<feature type="binding site" evidence="15">
    <location>
        <position position="139"/>
    </location>
    <ligand>
        <name>NAD(+)</name>
        <dbReference type="ChEBI" id="CHEBI:57540"/>
    </ligand>
</feature>
<dbReference type="InterPro" id="IPR036420">
    <property type="entry name" value="BRCT_dom_sf"/>
</dbReference>
<dbReference type="FunFam" id="1.10.150.20:FF:000007">
    <property type="entry name" value="DNA ligase"/>
    <property type="match status" value="1"/>
</dbReference>
<dbReference type="InterPro" id="IPR041663">
    <property type="entry name" value="DisA/LigA_HHH"/>
</dbReference>
<dbReference type="GO" id="GO:0006260">
    <property type="term" value="P:DNA replication"/>
    <property type="evidence" value="ECO:0007669"/>
    <property type="project" value="UniProtKB-KW"/>
</dbReference>
<reference evidence="18 19" key="1">
    <citation type="journal article" date="2017" name="Int. J. Syst. Evol. Microbiol.">
        <title>Jeotgalibaca porci sp. nov. and Jeotgalibaca arthritidis sp. nov., isolated from pigs, and emended description of the genus Jeotgalibaca.</title>
        <authorList>
            <person name="Zamora L."/>
            <person name="Perez-Sancho M."/>
            <person name="Dominguez L."/>
            <person name="Fernandez-Garayzabal J.F."/>
            <person name="Vela A.I."/>
        </authorList>
    </citation>
    <scope>NUCLEOTIDE SEQUENCE [LARGE SCALE GENOMIC DNA]</scope>
    <source>
        <strain evidence="18 19">CECT 9157</strain>
    </source>
</reference>
<dbReference type="InterPro" id="IPR001679">
    <property type="entry name" value="DNA_ligase"/>
</dbReference>
<feature type="active site" description="N6-AMP-lysine intermediate" evidence="15">
    <location>
        <position position="118"/>
    </location>
</feature>
<evidence type="ECO:0000313" key="19">
    <source>
        <dbReference type="Proteomes" id="UP000501451"/>
    </source>
</evidence>
<evidence type="ECO:0000256" key="6">
    <source>
        <dbReference type="ARBA" id="ARBA00022723"/>
    </source>
</evidence>
<evidence type="ECO:0000256" key="10">
    <source>
        <dbReference type="ARBA" id="ARBA00023027"/>
    </source>
</evidence>
<dbReference type="NCBIfam" id="TIGR00575">
    <property type="entry name" value="dnlj"/>
    <property type="match status" value="1"/>
</dbReference>
<dbReference type="SUPFAM" id="SSF50249">
    <property type="entry name" value="Nucleic acid-binding proteins"/>
    <property type="match status" value="1"/>
</dbReference>
<dbReference type="Pfam" id="PF00533">
    <property type="entry name" value="BRCT"/>
    <property type="match status" value="1"/>
</dbReference>
<dbReference type="Pfam" id="PF01653">
    <property type="entry name" value="DNA_ligase_aden"/>
    <property type="match status" value="1"/>
</dbReference>
<evidence type="ECO:0000256" key="14">
    <source>
        <dbReference type="ARBA" id="ARBA00060881"/>
    </source>
</evidence>
<dbReference type="FunFam" id="1.10.150.20:FF:000006">
    <property type="entry name" value="DNA ligase"/>
    <property type="match status" value="1"/>
</dbReference>
<keyword evidence="6 15" id="KW-0479">Metal-binding</keyword>
<dbReference type="PROSITE" id="PS50172">
    <property type="entry name" value="BRCT"/>
    <property type="match status" value="1"/>
</dbReference>
<feature type="binding site" evidence="15">
    <location>
        <position position="116"/>
    </location>
    <ligand>
        <name>NAD(+)</name>
        <dbReference type="ChEBI" id="CHEBI:57540"/>
    </ligand>
</feature>
<keyword evidence="7 15" id="KW-0227">DNA damage</keyword>
<evidence type="ECO:0000256" key="15">
    <source>
        <dbReference type="HAMAP-Rule" id="MF_01588"/>
    </source>
</evidence>
<dbReference type="Gene3D" id="1.10.150.20">
    <property type="entry name" value="5' to 3' exonuclease, C-terminal subdomain"/>
    <property type="match status" value="2"/>
</dbReference>
<evidence type="ECO:0000256" key="13">
    <source>
        <dbReference type="ARBA" id="ARBA00034005"/>
    </source>
</evidence>
<dbReference type="Gene3D" id="6.20.10.30">
    <property type="match status" value="1"/>
</dbReference>
<dbReference type="InterPro" id="IPR018239">
    <property type="entry name" value="DNA_ligase_AS"/>
</dbReference>
<dbReference type="Gene3D" id="3.40.50.10190">
    <property type="entry name" value="BRCT domain"/>
    <property type="match status" value="1"/>
</dbReference>
<dbReference type="SMART" id="SM00292">
    <property type="entry name" value="BRCT"/>
    <property type="match status" value="1"/>
</dbReference>
<dbReference type="InterPro" id="IPR033136">
    <property type="entry name" value="DNA_ligase_CS"/>
</dbReference>
<dbReference type="GO" id="GO:0003911">
    <property type="term" value="F:DNA ligase (NAD+) activity"/>
    <property type="evidence" value="ECO:0007669"/>
    <property type="project" value="UniProtKB-UniRule"/>
</dbReference>
<protein>
    <recommendedName>
        <fullName evidence="3 15">DNA ligase</fullName>
        <ecNumber evidence="2 15">6.5.1.2</ecNumber>
    </recommendedName>
    <alternativeName>
        <fullName evidence="15">Polydeoxyribonucleotide synthase [NAD(+)]</fullName>
    </alternativeName>
</protein>
<dbReference type="InterPro" id="IPR010994">
    <property type="entry name" value="RuvA_2-like"/>
</dbReference>
<dbReference type="CDD" id="cd17748">
    <property type="entry name" value="BRCT_DNA_ligase_like"/>
    <property type="match status" value="1"/>
</dbReference>
<comment type="cofactor">
    <cofactor evidence="15">
        <name>Mg(2+)</name>
        <dbReference type="ChEBI" id="CHEBI:18420"/>
    </cofactor>
    <cofactor evidence="15">
        <name>Mn(2+)</name>
        <dbReference type="ChEBI" id="CHEBI:29035"/>
    </cofactor>
</comment>
<evidence type="ECO:0000256" key="12">
    <source>
        <dbReference type="ARBA" id="ARBA00023211"/>
    </source>
</evidence>
<dbReference type="SUPFAM" id="SSF47781">
    <property type="entry name" value="RuvA domain 2-like"/>
    <property type="match status" value="1"/>
</dbReference>
<dbReference type="InterPro" id="IPR003583">
    <property type="entry name" value="Hlx-hairpin-Hlx_DNA-bd_motif"/>
</dbReference>
<dbReference type="PANTHER" id="PTHR23389">
    <property type="entry name" value="CHROMOSOME TRANSMISSION FIDELITY FACTOR 18"/>
    <property type="match status" value="1"/>
</dbReference>
<feature type="binding site" evidence="15">
    <location>
        <position position="173"/>
    </location>
    <ligand>
        <name>NAD(+)</name>
        <dbReference type="ChEBI" id="CHEBI:57540"/>
    </ligand>
</feature>
<evidence type="ECO:0000256" key="1">
    <source>
        <dbReference type="ARBA" id="ARBA00004067"/>
    </source>
</evidence>
<evidence type="ECO:0000256" key="8">
    <source>
        <dbReference type="ARBA" id="ARBA00022833"/>
    </source>
</evidence>
<feature type="binding site" evidence="15">
    <location>
        <position position="430"/>
    </location>
    <ligand>
        <name>Zn(2+)</name>
        <dbReference type="ChEBI" id="CHEBI:29105"/>
    </ligand>
</feature>
<accession>A0A6G7KD16</accession>
<comment type="catalytic activity">
    <reaction evidence="13 15 16">
        <text>NAD(+) + (deoxyribonucleotide)n-3'-hydroxyl + 5'-phospho-(deoxyribonucleotide)m = (deoxyribonucleotide)n+m + AMP + beta-nicotinamide D-nucleotide.</text>
        <dbReference type="EC" id="6.5.1.2"/>
    </reaction>
</comment>
<dbReference type="InterPro" id="IPR004149">
    <property type="entry name" value="Znf_DNAligase_C4"/>
</dbReference>
<dbReference type="CDD" id="cd00114">
    <property type="entry name" value="LIGANc"/>
    <property type="match status" value="1"/>
</dbReference>
<dbReference type="FunFam" id="3.30.470.30:FF:000001">
    <property type="entry name" value="DNA ligase"/>
    <property type="match status" value="1"/>
</dbReference>
<dbReference type="Gene3D" id="1.10.287.610">
    <property type="entry name" value="Helix hairpin bin"/>
    <property type="match status" value="1"/>
</dbReference>
<dbReference type="Pfam" id="PF03119">
    <property type="entry name" value="DNA_ligase_ZBD"/>
    <property type="match status" value="1"/>
</dbReference>
<evidence type="ECO:0000259" key="17">
    <source>
        <dbReference type="PROSITE" id="PS50172"/>
    </source>
</evidence>
<evidence type="ECO:0000256" key="9">
    <source>
        <dbReference type="ARBA" id="ARBA00022842"/>
    </source>
</evidence>
<dbReference type="SMART" id="SM00532">
    <property type="entry name" value="LIGANc"/>
    <property type="match status" value="1"/>
</dbReference>
<dbReference type="PIRSF" id="PIRSF001604">
    <property type="entry name" value="LigA"/>
    <property type="match status" value="1"/>
</dbReference>
<dbReference type="SMART" id="SM00278">
    <property type="entry name" value="HhH1"/>
    <property type="match status" value="3"/>
</dbReference>
<dbReference type="InterPro" id="IPR004150">
    <property type="entry name" value="NAD_DNA_ligase_OB"/>
</dbReference>
<dbReference type="GO" id="GO:0003677">
    <property type="term" value="F:DNA binding"/>
    <property type="evidence" value="ECO:0007669"/>
    <property type="project" value="InterPro"/>
</dbReference>
<keyword evidence="4 15" id="KW-0436">Ligase</keyword>
<dbReference type="NCBIfam" id="NF005932">
    <property type="entry name" value="PRK07956.1"/>
    <property type="match status" value="1"/>
</dbReference>
<proteinExistence type="inferred from homology"/>
<feature type="binding site" evidence="15">
    <location>
        <position position="425"/>
    </location>
    <ligand>
        <name>Zn(2+)</name>
        <dbReference type="ChEBI" id="CHEBI:29105"/>
    </ligand>
</feature>